<keyword evidence="6 8" id="KW-0342">GTP-binding</keyword>
<comment type="cofactor">
    <cofactor evidence="8">
        <name>Mg(2+)</name>
        <dbReference type="ChEBI" id="CHEBI:18420"/>
    </cofactor>
</comment>
<keyword evidence="3 8" id="KW-0479">Metal-binding</keyword>
<comment type="function">
    <text evidence="8">Transfers a GMP moiety from GTP to Mo-molybdopterin (Mo-MPT) cofactor (Moco or molybdenum cofactor) to form Mo-molybdopterin guanine dinucleotide (Mo-MGD) cofactor.</text>
</comment>
<comment type="domain">
    <text evidence="8">The N-terminal domain determines nucleotide recognition and specific binding, while the C-terminal domain determines the specific binding to the target protein.</text>
</comment>
<reference evidence="10" key="1">
    <citation type="submission" date="2022-06" db="EMBL/GenBank/DDBJ databases">
        <title>New Polynucleobacter species.</title>
        <authorList>
            <person name="Hahn M.W."/>
        </authorList>
    </citation>
    <scope>NUCLEOTIDE SEQUENCE</scope>
    <source>
        <strain evidence="10">UK-FUSCHL-C3</strain>
    </source>
</reference>
<sequence length="205" mass="22171">MGSISVSDITGLVLAGGRAQRMGGIDKGLIPFKGLPLIESALERLKPQVNTILINANRNHSIYSSYGYPVLADEDDSFSGPLAGFVAGLKACKTPYLMTVPCDSPLFPLNLAKQLAITLEAEQSKIGYASSKDMAGKVWAQPVFCLMRRDLLDSLTSFLASGERKIDRWFANENAASTLFADDVVFANANTPEELAQLESFTHSH</sequence>
<keyword evidence="2 8" id="KW-0808">Transferase</keyword>
<dbReference type="Pfam" id="PF12804">
    <property type="entry name" value="NTP_transf_3"/>
    <property type="match status" value="1"/>
</dbReference>
<dbReference type="GO" id="GO:0046872">
    <property type="term" value="F:metal ion binding"/>
    <property type="evidence" value="ECO:0007669"/>
    <property type="project" value="UniProtKB-KW"/>
</dbReference>
<feature type="binding site" evidence="8">
    <location>
        <position position="103"/>
    </location>
    <ligand>
        <name>GTP</name>
        <dbReference type="ChEBI" id="CHEBI:37565"/>
    </ligand>
</feature>
<feature type="binding site" evidence="8">
    <location>
        <position position="73"/>
    </location>
    <ligand>
        <name>GTP</name>
        <dbReference type="ChEBI" id="CHEBI:37565"/>
    </ligand>
</feature>
<dbReference type="EMBL" id="CP099959">
    <property type="protein sequence ID" value="XCC58157.1"/>
    <property type="molecule type" value="Genomic_DNA"/>
</dbReference>
<name>A0AAU8A4M4_9BURK</name>
<dbReference type="PANTHER" id="PTHR19136:SF81">
    <property type="entry name" value="MOLYBDENUM COFACTOR GUANYLYLTRANSFERASE"/>
    <property type="match status" value="1"/>
</dbReference>
<dbReference type="CDD" id="cd02503">
    <property type="entry name" value="MobA"/>
    <property type="match status" value="1"/>
</dbReference>
<dbReference type="InterPro" id="IPR013482">
    <property type="entry name" value="Molybde_CF_guanTrfase"/>
</dbReference>
<evidence type="ECO:0000256" key="6">
    <source>
        <dbReference type="ARBA" id="ARBA00023134"/>
    </source>
</evidence>
<dbReference type="SUPFAM" id="SSF53448">
    <property type="entry name" value="Nucleotide-diphospho-sugar transferases"/>
    <property type="match status" value="1"/>
</dbReference>
<gene>
    <name evidence="8 10" type="primary">mobA</name>
    <name evidence="10" type="ORF">NKE59_02380</name>
</gene>
<organism evidence="10">
    <name type="scientific">Polynucleobacter sp. UK-FUSCHL-C3</name>
    <dbReference type="NCBI Taxonomy" id="2955208"/>
    <lineage>
        <taxon>Bacteria</taxon>
        <taxon>Pseudomonadati</taxon>
        <taxon>Pseudomonadota</taxon>
        <taxon>Betaproteobacteria</taxon>
        <taxon>Burkholderiales</taxon>
        <taxon>Burkholderiaceae</taxon>
        <taxon>Polynucleobacter</taxon>
    </lineage>
</organism>
<dbReference type="GO" id="GO:0061603">
    <property type="term" value="F:molybdenum cofactor guanylyltransferase activity"/>
    <property type="evidence" value="ECO:0007669"/>
    <property type="project" value="UniProtKB-EC"/>
</dbReference>
<evidence type="ECO:0000256" key="1">
    <source>
        <dbReference type="ARBA" id="ARBA00022490"/>
    </source>
</evidence>
<evidence type="ECO:0000256" key="7">
    <source>
        <dbReference type="ARBA" id="ARBA00023150"/>
    </source>
</evidence>
<dbReference type="InterPro" id="IPR029044">
    <property type="entry name" value="Nucleotide-diphossugar_trans"/>
</dbReference>
<evidence type="ECO:0000313" key="10">
    <source>
        <dbReference type="EMBL" id="XCC58157.1"/>
    </source>
</evidence>
<dbReference type="GO" id="GO:1902758">
    <property type="term" value="P:bis(molybdopterin guanine dinucleotide)molybdenum biosynthetic process"/>
    <property type="evidence" value="ECO:0007669"/>
    <property type="project" value="TreeGrafter"/>
</dbReference>
<feature type="binding site" evidence="8">
    <location>
        <position position="27"/>
    </location>
    <ligand>
        <name>GTP</name>
        <dbReference type="ChEBI" id="CHEBI:37565"/>
    </ligand>
</feature>
<dbReference type="AlphaFoldDB" id="A0AAU8A4M4"/>
<evidence type="ECO:0000256" key="8">
    <source>
        <dbReference type="HAMAP-Rule" id="MF_00316"/>
    </source>
</evidence>
<dbReference type="Gene3D" id="3.90.550.10">
    <property type="entry name" value="Spore Coat Polysaccharide Biosynthesis Protein SpsA, Chain A"/>
    <property type="match status" value="1"/>
</dbReference>
<comment type="subcellular location">
    <subcellularLocation>
        <location evidence="8">Cytoplasm</location>
    </subcellularLocation>
</comment>
<evidence type="ECO:0000259" key="9">
    <source>
        <dbReference type="Pfam" id="PF12804"/>
    </source>
</evidence>
<dbReference type="GO" id="GO:0005737">
    <property type="term" value="C:cytoplasm"/>
    <property type="evidence" value="ECO:0007669"/>
    <property type="project" value="UniProtKB-SubCell"/>
</dbReference>
<dbReference type="NCBIfam" id="TIGR02665">
    <property type="entry name" value="molyb_mobA"/>
    <property type="match status" value="1"/>
</dbReference>
<evidence type="ECO:0000256" key="5">
    <source>
        <dbReference type="ARBA" id="ARBA00022842"/>
    </source>
</evidence>
<comment type="catalytic activity">
    <reaction evidence="8">
        <text>Mo-molybdopterin + GTP + H(+) = Mo-molybdopterin guanine dinucleotide + diphosphate</text>
        <dbReference type="Rhea" id="RHEA:34243"/>
        <dbReference type="ChEBI" id="CHEBI:15378"/>
        <dbReference type="ChEBI" id="CHEBI:33019"/>
        <dbReference type="ChEBI" id="CHEBI:37565"/>
        <dbReference type="ChEBI" id="CHEBI:71302"/>
        <dbReference type="ChEBI" id="CHEBI:71310"/>
        <dbReference type="EC" id="2.7.7.77"/>
    </reaction>
</comment>
<comment type="similarity">
    <text evidence="8">Belongs to the MobA family.</text>
</comment>
<accession>A0AAU8A4M4</accession>
<feature type="binding site" evidence="8">
    <location>
        <begin position="14"/>
        <end position="16"/>
    </location>
    <ligand>
        <name>GTP</name>
        <dbReference type="ChEBI" id="CHEBI:37565"/>
    </ligand>
</feature>
<keyword evidence="5 8" id="KW-0460">Magnesium</keyword>
<feature type="binding site" evidence="8">
    <location>
        <position position="103"/>
    </location>
    <ligand>
        <name>Mg(2+)</name>
        <dbReference type="ChEBI" id="CHEBI:18420"/>
    </ligand>
</feature>
<evidence type="ECO:0000256" key="4">
    <source>
        <dbReference type="ARBA" id="ARBA00022741"/>
    </source>
</evidence>
<feature type="domain" description="MobA-like NTP transferase" evidence="9">
    <location>
        <begin position="11"/>
        <end position="171"/>
    </location>
</feature>
<feature type="binding site" evidence="8">
    <location>
        <position position="55"/>
    </location>
    <ligand>
        <name>GTP</name>
        <dbReference type="ChEBI" id="CHEBI:37565"/>
    </ligand>
</feature>
<dbReference type="InterPro" id="IPR025877">
    <property type="entry name" value="MobA-like_NTP_Trfase"/>
</dbReference>
<evidence type="ECO:0000256" key="2">
    <source>
        <dbReference type="ARBA" id="ARBA00022679"/>
    </source>
</evidence>
<evidence type="ECO:0000256" key="3">
    <source>
        <dbReference type="ARBA" id="ARBA00022723"/>
    </source>
</evidence>
<dbReference type="PANTHER" id="PTHR19136">
    <property type="entry name" value="MOLYBDENUM COFACTOR GUANYLYLTRANSFERASE"/>
    <property type="match status" value="1"/>
</dbReference>
<proteinExistence type="inferred from homology"/>
<keyword evidence="7 8" id="KW-0501">Molybdenum cofactor biosynthesis</keyword>
<keyword evidence="1 8" id="KW-0963">Cytoplasm</keyword>
<dbReference type="EC" id="2.7.7.77" evidence="8"/>
<dbReference type="RefSeq" id="WP_353439326.1">
    <property type="nucleotide sequence ID" value="NZ_CP099959.1"/>
</dbReference>
<keyword evidence="4 8" id="KW-0547">Nucleotide-binding</keyword>
<comment type="subunit">
    <text evidence="8">Monomer.</text>
</comment>
<dbReference type="HAMAP" id="MF_00316">
    <property type="entry name" value="MobA"/>
    <property type="match status" value="1"/>
</dbReference>
<dbReference type="GO" id="GO:0005525">
    <property type="term" value="F:GTP binding"/>
    <property type="evidence" value="ECO:0007669"/>
    <property type="project" value="UniProtKB-UniRule"/>
</dbReference>
<keyword evidence="10" id="KW-0548">Nucleotidyltransferase</keyword>
<protein>
    <recommendedName>
        <fullName evidence="8">Molybdenum cofactor guanylyltransferase</fullName>
        <shortName evidence="8">MoCo guanylyltransferase</shortName>
        <ecNumber evidence="8">2.7.7.77</ecNumber>
    </recommendedName>
    <alternativeName>
        <fullName evidence="8">GTP:molybdopterin guanylyltransferase</fullName>
    </alternativeName>
    <alternativeName>
        <fullName evidence="8">Mo-MPT guanylyltransferase</fullName>
    </alternativeName>
    <alternativeName>
        <fullName evidence="8">Molybdopterin guanylyltransferase</fullName>
    </alternativeName>
    <alternativeName>
        <fullName evidence="8">Molybdopterin-guanine dinucleotide synthase</fullName>
        <shortName evidence="8">MGD synthase</shortName>
    </alternativeName>
</protein>